<dbReference type="Gene3D" id="3.30.70.270">
    <property type="match status" value="1"/>
</dbReference>
<dbReference type="SMART" id="SM00267">
    <property type="entry name" value="GGDEF"/>
    <property type="match status" value="1"/>
</dbReference>
<sequence length="648" mass="74390">MKRIFSSYPRIGGQYGRMHPFKFLIGGLLLATIVWLSSSATHTLMNIRQHNSLLEHRTYEVPWSLMQLQLEVGRFLDAVRLRHSDAVSQEDFMLRYDILWSRTPILLSDKFKRTLSDKPDLWLLIRQIHTRVRALEPHVQTLQPGNADYLFILTELSPYLEPLSRTVTATMHDNVRFYAEYDQTYRKLGAELYWQIIMLFFVLSILLLLLFRELRRYWLLQLQDPLTGLPNRFALQRYMIPMIEQKDPFSVMVLELKDFTEHHHRFGFKVADRLLQECCQRLQQILQANEFIAQPSQNGVVILSKGVVELAEVRAQMSRFRQALAEKTVINGHHFHMEAIMGVVLFPADADNLVDLLARGELALDLCKQQQLPYVFFDPSLLKEMSRRQQLAKDLPAALDSDALTLQLQPIVEWPNQHCIGLQVLMSWHHPTFGNISATELLRVTEQYQRSEQLTFWALQSICTQLVTWQRYSTMSLFVSLKIPAAIFRLGMEQSLLTILAQHEISPHSLVLEVNESVAMKDPRQAVRIMQGVRASGMRIILTEFGSGSSALGYLSQLPINWLQLDATFCSGIEYEGGPRSQLETLFSIADVLNYPVICTGVDHPTELVVLEELASTLLVQGDTISEPLLITEVETWLKKAVSSSSEE</sequence>
<name>A0ABW3KIM5_9GAMM</name>
<organism evidence="4 5">
    <name type="scientific">Oceanisphaera ostreae</name>
    <dbReference type="NCBI Taxonomy" id="914151"/>
    <lineage>
        <taxon>Bacteria</taxon>
        <taxon>Pseudomonadati</taxon>
        <taxon>Pseudomonadota</taxon>
        <taxon>Gammaproteobacteria</taxon>
        <taxon>Aeromonadales</taxon>
        <taxon>Aeromonadaceae</taxon>
        <taxon>Oceanisphaera</taxon>
    </lineage>
</organism>
<dbReference type="SUPFAM" id="SSF55073">
    <property type="entry name" value="Nucleotide cyclase"/>
    <property type="match status" value="1"/>
</dbReference>
<comment type="caution">
    <text evidence="4">The sequence shown here is derived from an EMBL/GenBank/DDBJ whole genome shotgun (WGS) entry which is preliminary data.</text>
</comment>
<reference evidence="5" key="1">
    <citation type="journal article" date="2019" name="Int. J. Syst. Evol. Microbiol.">
        <title>The Global Catalogue of Microorganisms (GCM) 10K type strain sequencing project: providing services to taxonomists for standard genome sequencing and annotation.</title>
        <authorList>
            <consortium name="The Broad Institute Genomics Platform"/>
            <consortium name="The Broad Institute Genome Sequencing Center for Infectious Disease"/>
            <person name="Wu L."/>
            <person name="Ma J."/>
        </authorList>
    </citation>
    <scope>NUCLEOTIDE SEQUENCE [LARGE SCALE GENOMIC DNA]</scope>
    <source>
        <strain evidence="5">CCUG 60525</strain>
    </source>
</reference>
<protein>
    <submittedName>
        <fullName evidence="4">EAL domain-containing protein</fullName>
    </submittedName>
</protein>
<keyword evidence="1" id="KW-0812">Transmembrane</keyword>
<gene>
    <name evidence="4" type="ORF">ACFQ1C_11860</name>
</gene>
<dbReference type="PANTHER" id="PTHR33121">
    <property type="entry name" value="CYCLIC DI-GMP PHOSPHODIESTERASE PDEF"/>
    <property type="match status" value="1"/>
</dbReference>
<dbReference type="EMBL" id="JBHTJS010000044">
    <property type="protein sequence ID" value="MFD1008848.1"/>
    <property type="molecule type" value="Genomic_DNA"/>
</dbReference>
<evidence type="ECO:0000259" key="2">
    <source>
        <dbReference type="PROSITE" id="PS50883"/>
    </source>
</evidence>
<evidence type="ECO:0000313" key="5">
    <source>
        <dbReference type="Proteomes" id="UP001597048"/>
    </source>
</evidence>
<dbReference type="PROSITE" id="PS50883">
    <property type="entry name" value="EAL"/>
    <property type="match status" value="1"/>
</dbReference>
<dbReference type="InterPro" id="IPR043128">
    <property type="entry name" value="Rev_trsase/Diguanyl_cyclase"/>
</dbReference>
<dbReference type="NCBIfam" id="TIGR00254">
    <property type="entry name" value="GGDEF"/>
    <property type="match status" value="1"/>
</dbReference>
<dbReference type="PROSITE" id="PS50887">
    <property type="entry name" value="GGDEF"/>
    <property type="match status" value="1"/>
</dbReference>
<keyword evidence="1" id="KW-0472">Membrane</keyword>
<dbReference type="InterPro" id="IPR050706">
    <property type="entry name" value="Cyclic-di-GMP_PDE-like"/>
</dbReference>
<dbReference type="InterPro" id="IPR001633">
    <property type="entry name" value="EAL_dom"/>
</dbReference>
<accession>A0ABW3KIM5</accession>
<evidence type="ECO:0000256" key="1">
    <source>
        <dbReference type="SAM" id="Phobius"/>
    </source>
</evidence>
<dbReference type="SUPFAM" id="SSF141868">
    <property type="entry name" value="EAL domain-like"/>
    <property type="match status" value="1"/>
</dbReference>
<dbReference type="CDD" id="cd01948">
    <property type="entry name" value="EAL"/>
    <property type="match status" value="1"/>
</dbReference>
<dbReference type="SMART" id="SM00052">
    <property type="entry name" value="EAL"/>
    <property type="match status" value="1"/>
</dbReference>
<dbReference type="Pfam" id="PF00563">
    <property type="entry name" value="EAL"/>
    <property type="match status" value="1"/>
</dbReference>
<dbReference type="Proteomes" id="UP001597048">
    <property type="component" value="Unassembled WGS sequence"/>
</dbReference>
<dbReference type="InterPro" id="IPR035919">
    <property type="entry name" value="EAL_sf"/>
</dbReference>
<evidence type="ECO:0000313" key="4">
    <source>
        <dbReference type="EMBL" id="MFD1008848.1"/>
    </source>
</evidence>
<evidence type="ECO:0000259" key="3">
    <source>
        <dbReference type="PROSITE" id="PS50887"/>
    </source>
</evidence>
<dbReference type="CDD" id="cd01949">
    <property type="entry name" value="GGDEF"/>
    <property type="match status" value="1"/>
</dbReference>
<dbReference type="Pfam" id="PF00990">
    <property type="entry name" value="GGDEF"/>
    <property type="match status" value="1"/>
</dbReference>
<keyword evidence="5" id="KW-1185">Reference proteome</keyword>
<dbReference type="PANTHER" id="PTHR33121:SF70">
    <property type="entry name" value="SIGNALING PROTEIN YKOW"/>
    <property type="match status" value="1"/>
</dbReference>
<feature type="transmembrane region" description="Helical" evidence="1">
    <location>
        <begin position="192"/>
        <end position="211"/>
    </location>
</feature>
<keyword evidence="1" id="KW-1133">Transmembrane helix</keyword>
<proteinExistence type="predicted"/>
<dbReference type="InterPro" id="IPR000160">
    <property type="entry name" value="GGDEF_dom"/>
</dbReference>
<dbReference type="InterPro" id="IPR029787">
    <property type="entry name" value="Nucleotide_cyclase"/>
</dbReference>
<dbReference type="RefSeq" id="WP_379558826.1">
    <property type="nucleotide sequence ID" value="NZ_JBHTJS010000044.1"/>
</dbReference>
<dbReference type="Gene3D" id="3.20.20.450">
    <property type="entry name" value="EAL domain"/>
    <property type="match status" value="1"/>
</dbReference>
<feature type="domain" description="EAL" evidence="2">
    <location>
        <begin position="388"/>
        <end position="642"/>
    </location>
</feature>
<feature type="domain" description="GGDEF" evidence="3">
    <location>
        <begin position="247"/>
        <end position="379"/>
    </location>
</feature>